<feature type="transmembrane region" description="Helical" evidence="2">
    <location>
        <begin position="86"/>
        <end position="107"/>
    </location>
</feature>
<name>A0ABW3AF96_9MICO</name>
<dbReference type="EMBL" id="JBHTII010000001">
    <property type="protein sequence ID" value="MFD0789254.1"/>
    <property type="molecule type" value="Genomic_DNA"/>
</dbReference>
<protein>
    <recommendedName>
        <fullName evidence="5">Agglutinin receptor</fullName>
    </recommendedName>
</protein>
<feature type="transmembrane region" description="Helical" evidence="2">
    <location>
        <begin position="184"/>
        <end position="210"/>
    </location>
</feature>
<feature type="region of interest" description="Disordered" evidence="1">
    <location>
        <begin position="298"/>
        <end position="359"/>
    </location>
</feature>
<gene>
    <name evidence="3" type="ORF">ACFQ0P_02500</name>
</gene>
<evidence type="ECO:0000256" key="2">
    <source>
        <dbReference type="SAM" id="Phobius"/>
    </source>
</evidence>
<feature type="transmembrane region" description="Helical" evidence="2">
    <location>
        <begin position="119"/>
        <end position="140"/>
    </location>
</feature>
<keyword evidence="2" id="KW-0472">Membrane</keyword>
<dbReference type="RefSeq" id="WP_204980142.1">
    <property type="nucleotide sequence ID" value="NZ_JBHTII010000001.1"/>
</dbReference>
<feature type="transmembrane region" description="Helical" evidence="2">
    <location>
        <begin position="54"/>
        <end position="74"/>
    </location>
</feature>
<keyword evidence="2" id="KW-1133">Transmembrane helix</keyword>
<evidence type="ECO:0000313" key="4">
    <source>
        <dbReference type="Proteomes" id="UP001597055"/>
    </source>
</evidence>
<sequence>MTAPEPYAPEPQTAAESSGPSPILRAAIWVAIGALIAAALVCVVWVLIGGQNGIVGRAFLTILLLVGFAGATILDAHLAPRRPGWFALASMGVWIATLLIGAVMIWMPDNYAFGGIRRFIQFLFIVLILQLALLHVRLYLKAFQRHDTTFTRAVTIVTVILVACLAVLLIIPLMLGEYLWFPDIYWRITVAVAILAAVGTALIPLVNALFAPKRPRHAAPYPTPYAGGPFPGGPGVALAAPAPAAPAQTAPHAPEPASQELLPWPTYVDGFTPLPMLPDGSPDWNAYYTGYPTPGAHVFAAPGQPAPGQPAPEQSAPAQAAPASATPEAPAPAPGSDPSSPDHHGYDGYPPPPPLPPRP</sequence>
<feature type="compositionally biased region" description="Pro residues" evidence="1">
    <location>
        <begin position="349"/>
        <end position="359"/>
    </location>
</feature>
<reference evidence="4" key="1">
    <citation type="journal article" date="2019" name="Int. J. Syst. Evol. Microbiol.">
        <title>The Global Catalogue of Microorganisms (GCM) 10K type strain sequencing project: providing services to taxonomists for standard genome sequencing and annotation.</title>
        <authorList>
            <consortium name="The Broad Institute Genomics Platform"/>
            <consortium name="The Broad Institute Genome Sequencing Center for Infectious Disease"/>
            <person name="Wu L."/>
            <person name="Ma J."/>
        </authorList>
    </citation>
    <scope>NUCLEOTIDE SEQUENCE [LARGE SCALE GENOMIC DNA]</scope>
    <source>
        <strain evidence="4">CCUG 54523</strain>
    </source>
</reference>
<feature type="transmembrane region" description="Helical" evidence="2">
    <location>
        <begin position="152"/>
        <end position="172"/>
    </location>
</feature>
<organism evidence="3 4">
    <name type="scientific">Microbacterium insulae</name>
    <dbReference type="NCBI Taxonomy" id="483014"/>
    <lineage>
        <taxon>Bacteria</taxon>
        <taxon>Bacillati</taxon>
        <taxon>Actinomycetota</taxon>
        <taxon>Actinomycetes</taxon>
        <taxon>Micrococcales</taxon>
        <taxon>Microbacteriaceae</taxon>
        <taxon>Microbacterium</taxon>
    </lineage>
</organism>
<accession>A0ABW3AF96</accession>
<keyword evidence="4" id="KW-1185">Reference proteome</keyword>
<evidence type="ECO:0008006" key="5">
    <source>
        <dbReference type="Google" id="ProtNLM"/>
    </source>
</evidence>
<comment type="caution">
    <text evidence="3">The sequence shown here is derived from an EMBL/GenBank/DDBJ whole genome shotgun (WGS) entry which is preliminary data.</text>
</comment>
<feature type="transmembrane region" description="Helical" evidence="2">
    <location>
        <begin position="26"/>
        <end position="48"/>
    </location>
</feature>
<evidence type="ECO:0000256" key="1">
    <source>
        <dbReference type="SAM" id="MobiDB-lite"/>
    </source>
</evidence>
<keyword evidence="2" id="KW-0812">Transmembrane</keyword>
<evidence type="ECO:0000313" key="3">
    <source>
        <dbReference type="EMBL" id="MFD0789254.1"/>
    </source>
</evidence>
<proteinExistence type="predicted"/>
<feature type="compositionally biased region" description="Low complexity" evidence="1">
    <location>
        <begin position="311"/>
        <end position="328"/>
    </location>
</feature>
<dbReference type="Proteomes" id="UP001597055">
    <property type="component" value="Unassembled WGS sequence"/>
</dbReference>